<dbReference type="RefSeq" id="WP_249294980.1">
    <property type="nucleotide sequence ID" value="NZ_JACRSV010000002.1"/>
</dbReference>
<accession>A0A926E4E0</accession>
<sequence>MDCYKFPAEITVQAEKYEGDNVNGLSPFGERITVPQTVFQNRCTSGDGA</sequence>
<protein>
    <submittedName>
        <fullName evidence="1">Uncharacterized protein</fullName>
    </submittedName>
</protein>
<comment type="caution">
    <text evidence="1">The sequence shown here is derived from an EMBL/GenBank/DDBJ whole genome shotgun (WGS) entry which is preliminary data.</text>
</comment>
<dbReference type="AlphaFoldDB" id="A0A926E4E0"/>
<dbReference type="EMBL" id="JACRSV010000002">
    <property type="protein sequence ID" value="MBC8560017.1"/>
    <property type="molecule type" value="Genomic_DNA"/>
</dbReference>
<name>A0A926E4E0_9FIRM</name>
<keyword evidence="2" id="KW-1185">Reference proteome</keyword>
<organism evidence="1 2">
    <name type="scientific">Fumia xinanensis</name>
    <dbReference type="NCBI Taxonomy" id="2763659"/>
    <lineage>
        <taxon>Bacteria</taxon>
        <taxon>Bacillati</taxon>
        <taxon>Bacillota</taxon>
        <taxon>Clostridia</taxon>
        <taxon>Eubacteriales</taxon>
        <taxon>Oscillospiraceae</taxon>
        <taxon>Fumia</taxon>
    </lineage>
</organism>
<evidence type="ECO:0000313" key="2">
    <source>
        <dbReference type="Proteomes" id="UP000610760"/>
    </source>
</evidence>
<dbReference type="Proteomes" id="UP000610760">
    <property type="component" value="Unassembled WGS sequence"/>
</dbReference>
<gene>
    <name evidence="1" type="ORF">H8710_08060</name>
</gene>
<reference evidence="1" key="1">
    <citation type="submission" date="2020-08" db="EMBL/GenBank/DDBJ databases">
        <title>Genome public.</title>
        <authorList>
            <person name="Liu C."/>
            <person name="Sun Q."/>
        </authorList>
    </citation>
    <scope>NUCLEOTIDE SEQUENCE</scope>
    <source>
        <strain evidence="1">NSJ-33</strain>
    </source>
</reference>
<proteinExistence type="predicted"/>
<evidence type="ECO:0000313" key="1">
    <source>
        <dbReference type="EMBL" id="MBC8560017.1"/>
    </source>
</evidence>